<evidence type="ECO:0000256" key="5">
    <source>
        <dbReference type="ARBA" id="ARBA00022530"/>
    </source>
</evidence>
<accession>U4UQG7</accession>
<dbReference type="STRING" id="77166.U4UQG7"/>
<keyword evidence="6 10" id="KW-0879">Wnt signaling pathway</keyword>
<feature type="compositionally biased region" description="Basic and acidic residues" evidence="11">
    <location>
        <begin position="8"/>
        <end position="29"/>
    </location>
</feature>
<feature type="region of interest" description="Disordered" evidence="11">
    <location>
        <begin position="1"/>
        <end position="32"/>
    </location>
</feature>
<dbReference type="AlphaFoldDB" id="U4UQG7"/>
<dbReference type="OrthoDB" id="5945655at2759"/>
<dbReference type="PANTHER" id="PTHR12027">
    <property type="entry name" value="WNT RELATED"/>
    <property type="match status" value="1"/>
</dbReference>
<keyword evidence="7" id="KW-1015">Disulfide bond</keyword>
<dbReference type="InterPro" id="IPR005817">
    <property type="entry name" value="Wnt"/>
</dbReference>
<sequence>MSCTVKPRSSEKRKVSPKERLVPPKERASSSELVLNPKQMCKKARQSRQSKMADICNKPVLLQSIAQGVELAQDECQHQFRHRRWNCTNVKKSMKKVMLRDTRETGFMNAIIAAGITYKVTRACTKGEQIGCSCDKFRNKKKNKKRKLVNVQENEFAWQGCGENIEYGIKKSKDFLDTRYKKRSDMKTLVKLHNYVAGRLAIKNYMHKDCKCHGLSGACSMKTCLRKMPHFREVGDRLKQRFDGAAKVIPGNDGKSFIPEGATIKPPSRTDLVYSEQSSSFCNPNNTIGSFGTQGRICDETSPGEDGCGILCCARGFHSYSKVQQVNCRCAFHYCCDVKCDVCNETVRYSICQ</sequence>
<keyword evidence="4" id="KW-0964">Secreted</keyword>
<dbReference type="GO" id="GO:0060560">
    <property type="term" value="P:developmental growth involved in morphogenesis"/>
    <property type="evidence" value="ECO:0007669"/>
    <property type="project" value="UniProtKB-ARBA"/>
</dbReference>
<keyword evidence="8" id="KW-0325">Glycoprotein</keyword>
<organism evidence="12 13">
    <name type="scientific">Dendroctonus ponderosae</name>
    <name type="common">Mountain pine beetle</name>
    <dbReference type="NCBI Taxonomy" id="77166"/>
    <lineage>
        <taxon>Eukaryota</taxon>
        <taxon>Metazoa</taxon>
        <taxon>Ecdysozoa</taxon>
        <taxon>Arthropoda</taxon>
        <taxon>Hexapoda</taxon>
        <taxon>Insecta</taxon>
        <taxon>Pterygota</taxon>
        <taxon>Neoptera</taxon>
        <taxon>Endopterygota</taxon>
        <taxon>Coleoptera</taxon>
        <taxon>Polyphaga</taxon>
        <taxon>Cucujiformia</taxon>
        <taxon>Curculionidae</taxon>
        <taxon>Scolytinae</taxon>
        <taxon>Dendroctonus</taxon>
    </lineage>
</organism>
<dbReference type="GO" id="GO:0030182">
    <property type="term" value="P:neuron differentiation"/>
    <property type="evidence" value="ECO:0007669"/>
    <property type="project" value="TreeGrafter"/>
</dbReference>
<evidence type="ECO:0000256" key="6">
    <source>
        <dbReference type="ARBA" id="ARBA00022687"/>
    </source>
</evidence>
<protein>
    <recommendedName>
        <fullName evidence="10">Protein Wnt</fullName>
    </recommendedName>
</protein>
<dbReference type="PANTHER" id="PTHR12027:SF72">
    <property type="entry name" value="PROTEIN WNT-6"/>
    <property type="match status" value="1"/>
</dbReference>
<gene>
    <name evidence="12" type="ORF">D910_09680</name>
</gene>
<evidence type="ECO:0000313" key="13">
    <source>
        <dbReference type="Proteomes" id="UP000030742"/>
    </source>
</evidence>
<dbReference type="InterPro" id="IPR018161">
    <property type="entry name" value="Wnt_CS"/>
</dbReference>
<dbReference type="PROSITE" id="PS00246">
    <property type="entry name" value="WNT1"/>
    <property type="match status" value="1"/>
</dbReference>
<comment type="function">
    <text evidence="10">Ligand for members of the frizzled family of seven transmembrane receptors.</text>
</comment>
<dbReference type="GO" id="GO:0005615">
    <property type="term" value="C:extracellular space"/>
    <property type="evidence" value="ECO:0007669"/>
    <property type="project" value="TreeGrafter"/>
</dbReference>
<evidence type="ECO:0000256" key="11">
    <source>
        <dbReference type="SAM" id="MobiDB-lite"/>
    </source>
</evidence>
<dbReference type="CDD" id="cd19338">
    <property type="entry name" value="Wnt_Wnt6"/>
    <property type="match status" value="1"/>
</dbReference>
<keyword evidence="5" id="KW-0272">Extracellular matrix</keyword>
<dbReference type="GO" id="GO:0005109">
    <property type="term" value="F:frizzled binding"/>
    <property type="evidence" value="ECO:0007669"/>
    <property type="project" value="TreeGrafter"/>
</dbReference>
<dbReference type="Pfam" id="PF00110">
    <property type="entry name" value="wnt"/>
    <property type="match status" value="1"/>
</dbReference>
<keyword evidence="9" id="KW-0449">Lipoprotein</keyword>
<dbReference type="EMBL" id="KB632323">
    <property type="protein sequence ID" value="ERL92366.1"/>
    <property type="molecule type" value="Genomic_DNA"/>
</dbReference>
<keyword evidence="3 10" id="KW-0217">Developmental protein</keyword>
<name>U4UQG7_DENPD</name>
<dbReference type="GO" id="GO:0000902">
    <property type="term" value="P:cell morphogenesis"/>
    <property type="evidence" value="ECO:0007669"/>
    <property type="project" value="UniProtKB-ARBA"/>
</dbReference>
<evidence type="ECO:0000256" key="3">
    <source>
        <dbReference type="ARBA" id="ARBA00022473"/>
    </source>
</evidence>
<evidence type="ECO:0000256" key="1">
    <source>
        <dbReference type="ARBA" id="ARBA00004498"/>
    </source>
</evidence>
<evidence type="ECO:0000256" key="9">
    <source>
        <dbReference type="ARBA" id="ARBA00023288"/>
    </source>
</evidence>
<dbReference type="Proteomes" id="UP000030742">
    <property type="component" value="Unassembled WGS sequence"/>
</dbReference>
<evidence type="ECO:0000256" key="10">
    <source>
        <dbReference type="RuleBase" id="RU003500"/>
    </source>
</evidence>
<dbReference type="GO" id="GO:0060070">
    <property type="term" value="P:canonical Wnt signaling pathway"/>
    <property type="evidence" value="ECO:0007669"/>
    <property type="project" value="TreeGrafter"/>
</dbReference>
<reference evidence="12 13" key="1">
    <citation type="journal article" date="2013" name="Genome Biol.">
        <title>Draft genome of the mountain pine beetle, Dendroctonus ponderosae Hopkins, a major forest pest.</title>
        <authorList>
            <person name="Keeling C.I."/>
            <person name="Yuen M.M."/>
            <person name="Liao N.Y."/>
            <person name="Docking T.R."/>
            <person name="Chan S.K."/>
            <person name="Taylor G.A."/>
            <person name="Palmquist D.L."/>
            <person name="Jackman S.D."/>
            <person name="Nguyen A."/>
            <person name="Li M."/>
            <person name="Henderson H."/>
            <person name="Janes J.K."/>
            <person name="Zhao Y."/>
            <person name="Pandoh P."/>
            <person name="Moore R."/>
            <person name="Sperling F.A."/>
            <person name="Huber D.P."/>
            <person name="Birol I."/>
            <person name="Jones S.J."/>
            <person name="Bohlmann J."/>
        </authorList>
    </citation>
    <scope>NUCLEOTIDE SEQUENCE</scope>
</reference>
<dbReference type="FunFam" id="3.30.2460.20:FF:000001">
    <property type="entry name" value="Wnt homolog"/>
    <property type="match status" value="1"/>
</dbReference>
<dbReference type="GO" id="GO:0005125">
    <property type="term" value="F:cytokine activity"/>
    <property type="evidence" value="ECO:0007669"/>
    <property type="project" value="TreeGrafter"/>
</dbReference>
<dbReference type="PRINTS" id="PR01349">
    <property type="entry name" value="WNTPROTEIN"/>
</dbReference>
<dbReference type="Gene3D" id="3.30.2460.20">
    <property type="match status" value="1"/>
</dbReference>
<evidence type="ECO:0000256" key="7">
    <source>
        <dbReference type="ARBA" id="ARBA00023157"/>
    </source>
</evidence>
<dbReference type="InterPro" id="IPR043158">
    <property type="entry name" value="Wnt_C"/>
</dbReference>
<dbReference type="InterPro" id="IPR009143">
    <property type="entry name" value="Wnt6"/>
</dbReference>
<evidence type="ECO:0000256" key="4">
    <source>
        <dbReference type="ARBA" id="ARBA00022525"/>
    </source>
</evidence>
<comment type="subcellular location">
    <subcellularLocation>
        <location evidence="1 10">Secreted</location>
        <location evidence="1 10">Extracellular space</location>
        <location evidence="1 10">Extracellular matrix</location>
    </subcellularLocation>
</comment>
<evidence type="ECO:0000256" key="2">
    <source>
        <dbReference type="ARBA" id="ARBA00005683"/>
    </source>
</evidence>
<comment type="similarity">
    <text evidence="2 10">Belongs to the Wnt family.</text>
</comment>
<evidence type="ECO:0000256" key="8">
    <source>
        <dbReference type="ARBA" id="ARBA00023180"/>
    </source>
</evidence>
<dbReference type="GO" id="GO:0007517">
    <property type="term" value="P:muscle organ development"/>
    <property type="evidence" value="ECO:0007669"/>
    <property type="project" value="UniProtKB-ARBA"/>
</dbReference>
<dbReference type="GO" id="GO:0045165">
    <property type="term" value="P:cell fate commitment"/>
    <property type="evidence" value="ECO:0007669"/>
    <property type="project" value="TreeGrafter"/>
</dbReference>
<evidence type="ECO:0000313" key="12">
    <source>
        <dbReference type="EMBL" id="ERL92366.1"/>
    </source>
</evidence>
<dbReference type="SMART" id="SM00097">
    <property type="entry name" value="WNT1"/>
    <property type="match status" value="1"/>
</dbReference>
<proteinExistence type="inferred from homology"/>